<gene>
    <name evidence="1" type="ORF">MCOR33_011247</name>
</gene>
<organism evidence="1 2">
    <name type="scientific">Pyricularia grisea</name>
    <name type="common">Crabgrass-specific blast fungus</name>
    <name type="synonym">Magnaporthe grisea</name>
    <dbReference type="NCBI Taxonomy" id="148305"/>
    <lineage>
        <taxon>Eukaryota</taxon>
        <taxon>Fungi</taxon>
        <taxon>Dikarya</taxon>
        <taxon>Ascomycota</taxon>
        <taxon>Pezizomycotina</taxon>
        <taxon>Sordariomycetes</taxon>
        <taxon>Sordariomycetidae</taxon>
        <taxon>Magnaporthales</taxon>
        <taxon>Pyriculariaceae</taxon>
        <taxon>Pyricularia</taxon>
    </lineage>
</organism>
<name>A0ABQ8N379_PYRGI</name>
<reference evidence="1" key="1">
    <citation type="submission" date="2021-01" db="EMBL/GenBank/DDBJ databases">
        <title>Deciphering the adaptive evolutionary patterns associated with biogeogrpahic diversity in the finger millet blast pathogen Magnaporthe oryzae in Eastern Africa.</title>
        <authorList>
            <person name="Onyema G."/>
            <person name="Shittu T.A."/>
            <person name="Dodsworth S."/>
            <person name="Devilliers S."/>
            <person name="Muthumeenakshi S."/>
            <person name="Sreenivasaprasad S."/>
        </authorList>
    </citation>
    <scope>NUCLEOTIDE SEQUENCE</scope>
    <source>
        <strain evidence="1">D15/s37</strain>
    </source>
</reference>
<sequence length="130" mass="14514">MGLWHADRHSEKSVMDQATVRSVDRWMHQRTGTRMASRCITQYQKGPVVFRSGTEALRSVCIRPTIAIHLPTSAISLASKLGEDRGGPYAMRPNQYTPHLDAHPNAPRKINNEFEMLGAPAPATQPLVRI</sequence>
<protein>
    <submittedName>
        <fullName evidence="1">Uncharacterized protein</fullName>
    </submittedName>
</protein>
<proteinExistence type="predicted"/>
<accession>A0ABQ8N379</accession>
<comment type="caution">
    <text evidence="1">The sequence shown here is derived from an EMBL/GenBank/DDBJ whole genome shotgun (WGS) entry which is preliminary data.</text>
</comment>
<evidence type="ECO:0000313" key="2">
    <source>
        <dbReference type="Proteomes" id="UP001059893"/>
    </source>
</evidence>
<dbReference type="Proteomes" id="UP001059893">
    <property type="component" value="Unassembled WGS sequence"/>
</dbReference>
<dbReference type="EMBL" id="JABSND010000456">
    <property type="protein sequence ID" value="KAI6290511.1"/>
    <property type="molecule type" value="Genomic_DNA"/>
</dbReference>
<evidence type="ECO:0000313" key="1">
    <source>
        <dbReference type="EMBL" id="KAI6290511.1"/>
    </source>
</evidence>
<keyword evidence="2" id="KW-1185">Reference proteome</keyword>